<evidence type="ECO:0000313" key="3">
    <source>
        <dbReference type="Proteomes" id="UP000284051"/>
    </source>
</evidence>
<dbReference type="GO" id="GO:0000731">
    <property type="term" value="P:DNA synthesis involved in DNA repair"/>
    <property type="evidence" value="ECO:0007669"/>
    <property type="project" value="TreeGrafter"/>
</dbReference>
<dbReference type="PANTHER" id="PTHR32182">
    <property type="entry name" value="DNA REPLICATION AND REPAIR PROTEIN RECF"/>
    <property type="match status" value="1"/>
</dbReference>
<proteinExistence type="predicted"/>
<evidence type="ECO:0000313" key="2">
    <source>
        <dbReference type="EMBL" id="RHG24550.1"/>
    </source>
</evidence>
<accession>A0A414SSY0</accession>
<dbReference type="InterPro" id="IPR041685">
    <property type="entry name" value="AAA_GajA/Old/RecF-like"/>
</dbReference>
<comment type="caution">
    <text evidence="2">The sequence shown here is derived from an EMBL/GenBank/DDBJ whole genome shotgun (WGS) entry which is preliminary data.</text>
</comment>
<dbReference type="AlphaFoldDB" id="A0A414SSY0"/>
<evidence type="ECO:0000259" key="1">
    <source>
        <dbReference type="Pfam" id="PF13175"/>
    </source>
</evidence>
<dbReference type="EMBL" id="QRID01000031">
    <property type="protein sequence ID" value="RHG24550.1"/>
    <property type="molecule type" value="Genomic_DNA"/>
</dbReference>
<dbReference type="Gene3D" id="3.40.50.300">
    <property type="entry name" value="P-loop containing nucleotide triphosphate hydrolases"/>
    <property type="match status" value="1"/>
</dbReference>
<dbReference type="CDD" id="cd00267">
    <property type="entry name" value="ABC_ATPase"/>
    <property type="match status" value="1"/>
</dbReference>
<dbReference type="PANTHER" id="PTHR32182:SF22">
    <property type="entry name" value="ATP-DEPENDENT ENDONUCLEASE, OLD FAMILY-RELATED"/>
    <property type="match status" value="1"/>
</dbReference>
<name>A0A414SSY0_9FIRM</name>
<gene>
    <name evidence="2" type="ORF">DW264_18130</name>
</gene>
<dbReference type="RefSeq" id="WP_118772975.1">
    <property type="nucleotide sequence ID" value="NZ_QRID01000031.1"/>
</dbReference>
<dbReference type="InterPro" id="IPR027417">
    <property type="entry name" value="P-loop_NTPase"/>
</dbReference>
<dbReference type="GO" id="GO:0006302">
    <property type="term" value="P:double-strand break repair"/>
    <property type="evidence" value="ECO:0007669"/>
    <property type="project" value="TreeGrafter"/>
</dbReference>
<sequence length="215" mass="24811">MKITHVKVCNYRNLRNIDIGLAETVAIIGENNSGKSNFLKAITLPFLTDDNTHISKKLSWSDINNETKKCYYNKIIENQNKIKNDEITIEQFVELLPIVSVEVNIQASGAEEYYVKDLSYEIRDGKIQYGIKYEFAPKSCEDIFRMVKEIVSENEINDANLNEVKMNLLPVEYYNYSVKVSDGSNISYDTLKQFKYEALEAERDDFSRTKNQLGS</sequence>
<protein>
    <submittedName>
        <fullName evidence="2">DUF2813 domain-containing protein</fullName>
    </submittedName>
</protein>
<dbReference type="Pfam" id="PF13175">
    <property type="entry name" value="AAA_15"/>
    <property type="match status" value="1"/>
</dbReference>
<dbReference type="SUPFAM" id="SSF52540">
    <property type="entry name" value="P-loop containing nucleoside triphosphate hydrolases"/>
    <property type="match status" value="1"/>
</dbReference>
<organism evidence="2 3">
    <name type="scientific">Roseburia intestinalis</name>
    <dbReference type="NCBI Taxonomy" id="166486"/>
    <lineage>
        <taxon>Bacteria</taxon>
        <taxon>Bacillati</taxon>
        <taxon>Bacillota</taxon>
        <taxon>Clostridia</taxon>
        <taxon>Lachnospirales</taxon>
        <taxon>Lachnospiraceae</taxon>
        <taxon>Roseburia</taxon>
    </lineage>
</organism>
<dbReference type="Proteomes" id="UP000284051">
    <property type="component" value="Unassembled WGS sequence"/>
</dbReference>
<reference evidence="2 3" key="1">
    <citation type="submission" date="2018-08" db="EMBL/GenBank/DDBJ databases">
        <title>A genome reference for cultivated species of the human gut microbiota.</title>
        <authorList>
            <person name="Zou Y."/>
            <person name="Xue W."/>
            <person name="Luo G."/>
        </authorList>
    </citation>
    <scope>NUCLEOTIDE SEQUENCE [LARGE SCALE GENOMIC DNA]</scope>
    <source>
        <strain evidence="2 3">AM22-21LB</strain>
    </source>
</reference>
<feature type="domain" description="Endonuclease GajA/Old nuclease/RecF-like AAA" evidence="1">
    <location>
        <begin position="1"/>
        <end position="209"/>
    </location>
</feature>